<comment type="caution">
    <text evidence="3">The sequence shown here is derived from an EMBL/GenBank/DDBJ whole genome shotgun (WGS) entry which is preliminary data.</text>
</comment>
<keyword evidence="2" id="KW-0472">Membrane</keyword>
<keyword evidence="2" id="KW-1133">Transmembrane helix</keyword>
<dbReference type="Proteomes" id="UP001165565">
    <property type="component" value="Unassembled WGS sequence"/>
</dbReference>
<keyword evidence="1" id="KW-0175">Coiled coil</keyword>
<dbReference type="EMBL" id="JANFAV010000022">
    <property type="protein sequence ID" value="MCW6537400.1"/>
    <property type="molecule type" value="Genomic_DNA"/>
</dbReference>
<feature type="transmembrane region" description="Helical" evidence="2">
    <location>
        <begin position="42"/>
        <end position="65"/>
    </location>
</feature>
<protein>
    <submittedName>
        <fullName evidence="3">Uncharacterized protein</fullName>
    </submittedName>
</protein>
<organism evidence="3 4">
    <name type="scientific">Sphingomonas lycopersici</name>
    <dbReference type="NCBI Taxonomy" id="2951807"/>
    <lineage>
        <taxon>Bacteria</taxon>
        <taxon>Pseudomonadati</taxon>
        <taxon>Pseudomonadota</taxon>
        <taxon>Alphaproteobacteria</taxon>
        <taxon>Sphingomonadales</taxon>
        <taxon>Sphingomonadaceae</taxon>
        <taxon>Sphingomonas</taxon>
    </lineage>
</organism>
<gene>
    <name evidence="3" type="ORF">NEE01_21690</name>
</gene>
<accession>A0AA41ZCA8</accession>
<reference evidence="3" key="1">
    <citation type="submission" date="2022-06" db="EMBL/GenBank/DDBJ databases">
        <title>Sphingomonas sp. nov. isolated from rhizosphere soil of tomato.</title>
        <authorList>
            <person name="Dong H."/>
            <person name="Gao R."/>
        </authorList>
    </citation>
    <scope>NUCLEOTIDE SEQUENCE</scope>
    <source>
        <strain evidence="3">MMSM24</strain>
    </source>
</reference>
<evidence type="ECO:0000313" key="4">
    <source>
        <dbReference type="Proteomes" id="UP001165565"/>
    </source>
</evidence>
<sequence length="72" mass="8003">MATQIEPKELDMQEQLTRIRKAQAEIDKMLDERRKLQIETKVFPASLIFQAMIATAALLGAGAALGKLFFPG</sequence>
<evidence type="ECO:0000256" key="1">
    <source>
        <dbReference type="SAM" id="Coils"/>
    </source>
</evidence>
<keyword evidence="4" id="KW-1185">Reference proteome</keyword>
<dbReference type="AlphaFoldDB" id="A0AA41ZCA8"/>
<dbReference type="RefSeq" id="WP_265271425.1">
    <property type="nucleotide sequence ID" value="NZ_JANFAV010000022.1"/>
</dbReference>
<proteinExistence type="predicted"/>
<name>A0AA41ZCA8_9SPHN</name>
<evidence type="ECO:0000256" key="2">
    <source>
        <dbReference type="SAM" id="Phobius"/>
    </source>
</evidence>
<keyword evidence="2" id="KW-0812">Transmembrane</keyword>
<evidence type="ECO:0000313" key="3">
    <source>
        <dbReference type="EMBL" id="MCW6537400.1"/>
    </source>
</evidence>
<feature type="coiled-coil region" evidence="1">
    <location>
        <begin position="12"/>
        <end position="39"/>
    </location>
</feature>